<keyword evidence="4" id="KW-1185">Reference proteome</keyword>
<evidence type="ECO:0000313" key="4">
    <source>
        <dbReference type="Proteomes" id="UP001057134"/>
    </source>
</evidence>
<dbReference type="InterPro" id="IPR051317">
    <property type="entry name" value="Gfo/Idh/MocA_oxidoreduct"/>
</dbReference>
<dbReference type="SUPFAM" id="SSF55347">
    <property type="entry name" value="Glyceraldehyde-3-phosphate dehydrogenase-like, C-terminal domain"/>
    <property type="match status" value="1"/>
</dbReference>
<keyword evidence="3" id="KW-0560">Oxidoreductase</keyword>
<dbReference type="RefSeq" id="WP_249865836.1">
    <property type="nucleotide sequence ID" value="NZ_CP027059.1"/>
</dbReference>
<gene>
    <name evidence="3" type="primary">yceM</name>
    <name evidence="3" type="ORF">SK3146_03067</name>
</gene>
<dbReference type="Pfam" id="PF21378">
    <property type="entry name" value="YceM-like_C"/>
    <property type="match status" value="1"/>
</dbReference>
<accession>A0ABY4RPI2</accession>
<sequence length="315" mass="34885">MKYRIGIIGLGDIARKVYLPLLSADENVEIIGVSSRTPAAVETIAGRYRIPGKYDCVEGLLEAGPDAVFVHTSTEAHYEVVMACLKRGVPVYVDKPLSYDYRESETMARFALERQTLLAVGFNRRFAPLYVRAREWMEEAGGFEWCAAAKHRLKLQHHSAKHTLYDDLIHMLDLLLWLGGDDADPLHYIERTNDDGRLLCGAGSLAFPGHSAAGTRSGQFSMVRRAGTDLERLELHGGGRSVIVTNMEAAELHQKDELPQAAGFGSWDTIIERRGFAGAVRHFLASLQDGGSCSIRADRVLPVHRLIERLSSVRG</sequence>
<dbReference type="SUPFAM" id="SSF51735">
    <property type="entry name" value="NAD(P)-binding Rossmann-fold domains"/>
    <property type="match status" value="1"/>
</dbReference>
<evidence type="ECO:0000259" key="1">
    <source>
        <dbReference type="Pfam" id="PF01408"/>
    </source>
</evidence>
<organism evidence="3 4">
    <name type="scientific">Paenibacillus konkukensis</name>
    <dbReference type="NCBI Taxonomy" id="2020716"/>
    <lineage>
        <taxon>Bacteria</taxon>
        <taxon>Bacillati</taxon>
        <taxon>Bacillota</taxon>
        <taxon>Bacilli</taxon>
        <taxon>Bacillales</taxon>
        <taxon>Paenibacillaceae</taxon>
        <taxon>Paenibacillus</taxon>
    </lineage>
</organism>
<protein>
    <submittedName>
        <fullName evidence="3">Oxidoreductase YceM</fullName>
        <ecNumber evidence="3">1.-.-.-</ecNumber>
    </submittedName>
</protein>
<dbReference type="InterPro" id="IPR000683">
    <property type="entry name" value="Gfo/Idh/MocA-like_OxRdtase_N"/>
</dbReference>
<dbReference type="Pfam" id="PF01408">
    <property type="entry name" value="GFO_IDH_MocA"/>
    <property type="match status" value="1"/>
</dbReference>
<proteinExistence type="predicted"/>
<evidence type="ECO:0000259" key="2">
    <source>
        <dbReference type="Pfam" id="PF21378"/>
    </source>
</evidence>
<dbReference type="EC" id="1.-.-.-" evidence="3"/>
<reference evidence="3" key="2">
    <citation type="journal article" date="2021" name="J Anim Sci Technol">
        <title>Complete genome sequence of Paenibacillus konkukensis sp. nov. SK3146 as a potential probiotic strain.</title>
        <authorList>
            <person name="Jung H.I."/>
            <person name="Park S."/>
            <person name="Niu K.M."/>
            <person name="Lee S.W."/>
            <person name="Kothari D."/>
            <person name="Yi K.J."/>
            <person name="Kim S.K."/>
        </authorList>
    </citation>
    <scope>NUCLEOTIDE SEQUENCE</scope>
    <source>
        <strain evidence="3">SK3146</strain>
    </source>
</reference>
<reference evidence="3" key="1">
    <citation type="submission" date="2018-02" db="EMBL/GenBank/DDBJ databases">
        <authorList>
            <person name="Kim S.-K."/>
            <person name="Jung H.-I."/>
            <person name="Lee S.-W."/>
        </authorList>
    </citation>
    <scope>NUCLEOTIDE SEQUENCE</scope>
    <source>
        <strain evidence="3">SK3146</strain>
    </source>
</reference>
<dbReference type="InterPro" id="IPR048477">
    <property type="entry name" value="YceM-like_C"/>
</dbReference>
<dbReference type="GO" id="GO:0016491">
    <property type="term" value="F:oxidoreductase activity"/>
    <property type="evidence" value="ECO:0007669"/>
    <property type="project" value="UniProtKB-KW"/>
</dbReference>
<dbReference type="Gene3D" id="3.40.50.720">
    <property type="entry name" value="NAD(P)-binding Rossmann-like Domain"/>
    <property type="match status" value="1"/>
</dbReference>
<dbReference type="PANTHER" id="PTHR43708">
    <property type="entry name" value="CONSERVED EXPRESSED OXIDOREDUCTASE (EUROFUNG)"/>
    <property type="match status" value="1"/>
</dbReference>
<dbReference type="Gene3D" id="3.30.360.10">
    <property type="entry name" value="Dihydrodipicolinate Reductase, domain 2"/>
    <property type="match status" value="1"/>
</dbReference>
<dbReference type="Proteomes" id="UP001057134">
    <property type="component" value="Chromosome"/>
</dbReference>
<evidence type="ECO:0000313" key="3">
    <source>
        <dbReference type="EMBL" id="UQZ83860.1"/>
    </source>
</evidence>
<feature type="domain" description="Gfo/Idh/MocA-like oxidoreductase N-terminal" evidence="1">
    <location>
        <begin position="4"/>
        <end position="122"/>
    </location>
</feature>
<name>A0ABY4RPI2_9BACL</name>
<dbReference type="InterPro" id="IPR036291">
    <property type="entry name" value="NAD(P)-bd_dom_sf"/>
</dbReference>
<feature type="domain" description="YceM-like C-terminal" evidence="2">
    <location>
        <begin position="128"/>
        <end position="253"/>
    </location>
</feature>
<dbReference type="EMBL" id="CP027059">
    <property type="protein sequence ID" value="UQZ83860.1"/>
    <property type="molecule type" value="Genomic_DNA"/>
</dbReference>
<dbReference type="PANTHER" id="PTHR43708:SF4">
    <property type="entry name" value="OXIDOREDUCTASE YCEM-RELATED"/>
    <property type="match status" value="1"/>
</dbReference>